<dbReference type="AlphaFoldDB" id="A0A4V1RJB4"/>
<evidence type="ECO:0000256" key="1">
    <source>
        <dbReference type="SAM" id="MobiDB-lite"/>
    </source>
</evidence>
<feature type="region of interest" description="Disordered" evidence="1">
    <location>
        <begin position="133"/>
        <end position="154"/>
    </location>
</feature>
<evidence type="ECO:0000313" key="4">
    <source>
        <dbReference type="Proteomes" id="UP000289411"/>
    </source>
</evidence>
<reference evidence="3 4" key="1">
    <citation type="submission" date="2018-09" db="EMBL/GenBank/DDBJ databases">
        <authorList>
            <person name="Grouzdev D.S."/>
            <person name="Krutkina M.S."/>
        </authorList>
    </citation>
    <scope>NUCLEOTIDE SEQUENCE [LARGE SCALE GENOMIC DNA]</scope>
    <source>
        <strain evidence="3 4">RmlP001</strain>
    </source>
</reference>
<dbReference type="CDD" id="cd02227">
    <property type="entry name" value="cupin_TM1112-like"/>
    <property type="match status" value="1"/>
</dbReference>
<protein>
    <submittedName>
        <fullName evidence="3">DUF861 domain-containing protein</fullName>
    </submittedName>
</protein>
<reference evidence="3 4" key="2">
    <citation type="submission" date="2019-02" db="EMBL/GenBank/DDBJ databases">
        <title>'Lichenibacterium ramalinii' gen. nov. sp. nov., 'Lichenibacterium minor' gen. nov. sp. nov.</title>
        <authorList>
            <person name="Pankratov T."/>
        </authorList>
    </citation>
    <scope>NUCLEOTIDE SEQUENCE [LARGE SCALE GENOMIC DNA]</scope>
    <source>
        <strain evidence="3 4">RmlP001</strain>
    </source>
</reference>
<keyword evidence="4" id="KW-1185">Reference proteome</keyword>
<dbReference type="PANTHER" id="PTHR40943">
    <property type="entry name" value="CYTOPLASMIC PROTEIN-RELATED"/>
    <property type="match status" value="1"/>
</dbReference>
<comment type="caution">
    <text evidence="3">The sequence shown here is derived from an EMBL/GenBank/DDBJ whole genome shotgun (WGS) entry which is preliminary data.</text>
</comment>
<dbReference type="InterPro" id="IPR014710">
    <property type="entry name" value="RmlC-like_jellyroll"/>
</dbReference>
<evidence type="ECO:0000313" key="3">
    <source>
        <dbReference type="EMBL" id="RYB07970.1"/>
    </source>
</evidence>
<dbReference type="InterPro" id="IPR011051">
    <property type="entry name" value="RmlC_Cupin_sf"/>
</dbReference>
<evidence type="ECO:0000259" key="2">
    <source>
        <dbReference type="Pfam" id="PF05899"/>
    </source>
</evidence>
<dbReference type="EMBL" id="QYBC01000001">
    <property type="protein sequence ID" value="RYB07970.1"/>
    <property type="molecule type" value="Genomic_DNA"/>
</dbReference>
<dbReference type="Gene3D" id="2.60.120.10">
    <property type="entry name" value="Jelly Rolls"/>
    <property type="match status" value="1"/>
</dbReference>
<sequence>MVHGQTSVELKSAPIQPDWIRGGNPVARNAELSRSDDRTACTLIWDCTPGQFEWRYDIDETIHILEGSVVLDDGVAPARRLGPGDVVFFPAGAVVHWTVETHVRKLAFFRRQLPKPLALLSRAAHGLRDRLRRPAGQDGFVPSEPMPALQRAEA</sequence>
<proteinExistence type="predicted"/>
<accession>A0A4V1RJB4</accession>
<dbReference type="PANTHER" id="PTHR40943:SF1">
    <property type="entry name" value="CYTOPLASMIC PROTEIN"/>
    <property type="match status" value="1"/>
</dbReference>
<dbReference type="SUPFAM" id="SSF51182">
    <property type="entry name" value="RmlC-like cupins"/>
    <property type="match status" value="1"/>
</dbReference>
<feature type="domain" description="(S)-ureidoglycine aminohydrolase cupin" evidence="2">
    <location>
        <begin position="36"/>
        <end position="105"/>
    </location>
</feature>
<dbReference type="Proteomes" id="UP000289411">
    <property type="component" value="Unassembled WGS sequence"/>
</dbReference>
<organism evidence="3 4">
    <name type="scientific">Lichenibacterium ramalinae</name>
    <dbReference type="NCBI Taxonomy" id="2316527"/>
    <lineage>
        <taxon>Bacteria</taxon>
        <taxon>Pseudomonadati</taxon>
        <taxon>Pseudomonadota</taxon>
        <taxon>Alphaproteobacteria</taxon>
        <taxon>Hyphomicrobiales</taxon>
        <taxon>Lichenihabitantaceae</taxon>
        <taxon>Lichenibacterium</taxon>
    </lineage>
</organism>
<name>A0A4V1RJB4_9HYPH</name>
<dbReference type="Pfam" id="PF05899">
    <property type="entry name" value="Cupin_3"/>
    <property type="match status" value="1"/>
</dbReference>
<dbReference type="InterPro" id="IPR008579">
    <property type="entry name" value="UGlyAH_Cupin_dom"/>
</dbReference>
<dbReference type="OrthoDB" id="6877662at2"/>
<gene>
    <name evidence="3" type="ORF">D3272_00875</name>
</gene>